<gene>
    <name evidence="2" type="ORF">THARTR1_09290</name>
</gene>
<feature type="compositionally biased region" description="Polar residues" evidence="1">
    <location>
        <begin position="189"/>
        <end position="199"/>
    </location>
</feature>
<dbReference type="AlphaFoldDB" id="A0A2K0TWQ6"/>
<evidence type="ECO:0000256" key="1">
    <source>
        <dbReference type="SAM" id="MobiDB-lite"/>
    </source>
</evidence>
<dbReference type="OrthoDB" id="20872at2759"/>
<sequence>MEHDWAKYSSADFSHIVDSFCAPSASRASLDDRLDSGPPKRLMLHRVLTMLDDFLTECIAQSSTDEATKKVDSSLKSMSQMMGSITESSMQSCLPQGDGRSKPGEHEKLRAFLGIMCLRQHTKNEFGVDAQHDVSKLDALSTEECMKISQGLKLSEAQQRLIEVNLRRRNRFLQAQERDRQESVGDPTKASTTQGNSGVQEAEKKASQPAMMALTALGAAGRYPKAPDLPQGTIAFTCPCCCETLPACFATDNDYWRYCSGHL</sequence>
<dbReference type="Proteomes" id="UP000236290">
    <property type="component" value="Unassembled WGS sequence"/>
</dbReference>
<protein>
    <submittedName>
        <fullName evidence="2">Uncharacterized protein</fullName>
    </submittedName>
</protein>
<proteinExistence type="predicted"/>
<name>A0A2K0TWQ6_TRIHA</name>
<comment type="caution">
    <text evidence="2">The sequence shown here is derived from an EMBL/GenBank/DDBJ whole genome shotgun (WGS) entry which is preliminary data.</text>
</comment>
<accession>A0A2K0TWQ6</accession>
<evidence type="ECO:0000313" key="2">
    <source>
        <dbReference type="EMBL" id="PNP49959.1"/>
    </source>
</evidence>
<reference evidence="2 3" key="1">
    <citation type="submission" date="2017-02" db="EMBL/GenBank/DDBJ databases">
        <title>Genomes of Trichoderma spp. with biocontrol activity.</title>
        <authorList>
            <person name="Gardiner D."/>
            <person name="Kazan K."/>
            <person name="Vos C."/>
            <person name="Harvey P."/>
        </authorList>
    </citation>
    <scope>NUCLEOTIDE SEQUENCE [LARGE SCALE GENOMIC DNA]</scope>
    <source>
        <strain evidence="2 3">Tr1</strain>
    </source>
</reference>
<organism evidence="2 3">
    <name type="scientific">Trichoderma harzianum</name>
    <name type="common">Hypocrea lixii</name>
    <dbReference type="NCBI Taxonomy" id="5544"/>
    <lineage>
        <taxon>Eukaryota</taxon>
        <taxon>Fungi</taxon>
        <taxon>Dikarya</taxon>
        <taxon>Ascomycota</taxon>
        <taxon>Pezizomycotina</taxon>
        <taxon>Sordariomycetes</taxon>
        <taxon>Hypocreomycetidae</taxon>
        <taxon>Hypocreales</taxon>
        <taxon>Hypocreaceae</taxon>
        <taxon>Trichoderma</taxon>
    </lineage>
</organism>
<dbReference type="EMBL" id="MTYI01000172">
    <property type="protein sequence ID" value="PNP49959.1"/>
    <property type="molecule type" value="Genomic_DNA"/>
</dbReference>
<feature type="region of interest" description="Disordered" evidence="1">
    <location>
        <begin position="175"/>
        <end position="207"/>
    </location>
</feature>
<evidence type="ECO:0000313" key="3">
    <source>
        <dbReference type="Proteomes" id="UP000236290"/>
    </source>
</evidence>